<accession>A0A2X0LZ98</accession>
<protein>
    <submittedName>
        <fullName evidence="1">BQ5605_C002g01636 protein</fullName>
    </submittedName>
</protein>
<evidence type="ECO:0000313" key="2">
    <source>
        <dbReference type="Proteomes" id="UP000249464"/>
    </source>
</evidence>
<evidence type="ECO:0000313" key="1">
    <source>
        <dbReference type="EMBL" id="SGY34469.1"/>
    </source>
</evidence>
<organism evidence="1 2">
    <name type="scientific">Microbotryum silenes-dioicae</name>
    <dbReference type="NCBI Taxonomy" id="796604"/>
    <lineage>
        <taxon>Eukaryota</taxon>
        <taxon>Fungi</taxon>
        <taxon>Dikarya</taxon>
        <taxon>Basidiomycota</taxon>
        <taxon>Pucciniomycotina</taxon>
        <taxon>Microbotryomycetes</taxon>
        <taxon>Microbotryales</taxon>
        <taxon>Microbotryaceae</taxon>
        <taxon>Microbotryum</taxon>
    </lineage>
</organism>
<sequence>MPDPKPRGHHRRDSTIIYPFNTRFSMPDNNSPSFVLTTEAFGNERSTNTRLRNRVLD</sequence>
<dbReference type="EMBL" id="FQNC01000041">
    <property type="protein sequence ID" value="SGY34469.1"/>
    <property type="molecule type" value="Genomic_DNA"/>
</dbReference>
<reference evidence="1 2" key="1">
    <citation type="submission" date="2016-11" db="EMBL/GenBank/DDBJ databases">
        <authorList>
            <person name="Jaros S."/>
            <person name="Januszkiewicz K."/>
            <person name="Wedrychowicz H."/>
        </authorList>
    </citation>
    <scope>NUCLEOTIDE SEQUENCE [LARGE SCALE GENOMIC DNA]</scope>
</reference>
<dbReference type="AlphaFoldDB" id="A0A2X0LZ98"/>
<name>A0A2X0LZ98_9BASI</name>
<proteinExistence type="predicted"/>
<keyword evidence="2" id="KW-1185">Reference proteome</keyword>
<dbReference type="Proteomes" id="UP000249464">
    <property type="component" value="Unassembled WGS sequence"/>
</dbReference>
<gene>
    <name evidence="1" type="primary">BQ5605_C002g01636</name>
    <name evidence="1" type="ORF">BQ5605_C002G01636</name>
</gene>